<comment type="caution">
    <text evidence="12">The sequence shown here is derived from an EMBL/GenBank/DDBJ whole genome shotgun (WGS) entry which is preliminary data.</text>
</comment>
<dbReference type="InterPro" id="IPR050569">
    <property type="entry name" value="TAAR"/>
</dbReference>
<dbReference type="PROSITE" id="PS50262">
    <property type="entry name" value="G_PROTEIN_RECEP_F1_2"/>
    <property type="match status" value="1"/>
</dbReference>
<comment type="similarity">
    <text evidence="9">Belongs to the G-protein coupled receptor 1 family.</text>
</comment>
<evidence type="ECO:0000256" key="7">
    <source>
        <dbReference type="ARBA" id="ARBA00023170"/>
    </source>
</evidence>
<dbReference type="SUPFAM" id="SSF81321">
    <property type="entry name" value="Family A G protein-coupled receptor-like"/>
    <property type="match status" value="1"/>
</dbReference>
<gene>
    <name evidence="12" type="ORF">PMEA_00020841</name>
</gene>
<organism evidence="12 13">
    <name type="scientific">Pocillopora meandrina</name>
    <dbReference type="NCBI Taxonomy" id="46732"/>
    <lineage>
        <taxon>Eukaryota</taxon>
        <taxon>Metazoa</taxon>
        <taxon>Cnidaria</taxon>
        <taxon>Anthozoa</taxon>
        <taxon>Hexacorallia</taxon>
        <taxon>Scleractinia</taxon>
        <taxon>Astrocoeniina</taxon>
        <taxon>Pocilloporidae</taxon>
        <taxon>Pocillopora</taxon>
    </lineage>
</organism>
<feature type="transmembrane region" description="Helical" evidence="10">
    <location>
        <begin position="121"/>
        <end position="142"/>
    </location>
</feature>
<dbReference type="InterPro" id="IPR000276">
    <property type="entry name" value="GPCR_Rhodpsn"/>
</dbReference>
<keyword evidence="5 9" id="KW-0297">G-protein coupled receptor</keyword>
<evidence type="ECO:0000256" key="3">
    <source>
        <dbReference type="ARBA" id="ARBA00022692"/>
    </source>
</evidence>
<evidence type="ECO:0000256" key="10">
    <source>
        <dbReference type="SAM" id="Phobius"/>
    </source>
</evidence>
<evidence type="ECO:0000256" key="4">
    <source>
        <dbReference type="ARBA" id="ARBA00022989"/>
    </source>
</evidence>
<accession>A0AAU9XCH7</accession>
<evidence type="ECO:0000313" key="12">
    <source>
        <dbReference type="EMBL" id="CAH3143899.1"/>
    </source>
</evidence>
<feature type="transmembrane region" description="Helical" evidence="10">
    <location>
        <begin position="213"/>
        <end position="233"/>
    </location>
</feature>
<feature type="non-terminal residue" evidence="12">
    <location>
        <position position="252"/>
    </location>
</feature>
<keyword evidence="13" id="KW-1185">Reference proteome</keyword>
<evidence type="ECO:0000256" key="1">
    <source>
        <dbReference type="ARBA" id="ARBA00004651"/>
    </source>
</evidence>
<feature type="transmembrane region" description="Helical" evidence="10">
    <location>
        <begin position="41"/>
        <end position="65"/>
    </location>
</feature>
<comment type="subcellular location">
    <subcellularLocation>
        <location evidence="1">Cell membrane</location>
        <topology evidence="1">Multi-pass membrane protein</topology>
    </subcellularLocation>
</comment>
<feature type="transmembrane region" description="Helical" evidence="10">
    <location>
        <begin position="6"/>
        <end position="29"/>
    </location>
</feature>
<keyword evidence="6 10" id="KW-0472">Membrane</keyword>
<keyword evidence="2" id="KW-1003">Cell membrane</keyword>
<keyword evidence="7 9" id="KW-0675">Receptor</keyword>
<feature type="transmembrane region" description="Helical" evidence="10">
    <location>
        <begin position="180"/>
        <end position="201"/>
    </location>
</feature>
<dbReference type="Gene3D" id="1.20.1070.10">
    <property type="entry name" value="Rhodopsin 7-helix transmembrane proteins"/>
    <property type="match status" value="2"/>
</dbReference>
<protein>
    <recommendedName>
        <fullName evidence="11">G-protein coupled receptors family 1 profile domain-containing protein</fullName>
    </recommendedName>
</protein>
<dbReference type="GO" id="GO:0004930">
    <property type="term" value="F:G protein-coupled receptor activity"/>
    <property type="evidence" value="ECO:0007669"/>
    <property type="project" value="UniProtKB-KW"/>
</dbReference>
<dbReference type="CDD" id="cd00637">
    <property type="entry name" value="7tm_classA_rhodopsin-like"/>
    <property type="match status" value="1"/>
</dbReference>
<dbReference type="Pfam" id="PF00001">
    <property type="entry name" value="7tm_1"/>
    <property type="match status" value="1"/>
</dbReference>
<dbReference type="EMBL" id="CALNXJ010000038">
    <property type="protein sequence ID" value="CAH3143899.1"/>
    <property type="molecule type" value="Genomic_DNA"/>
</dbReference>
<sequence length="252" mass="28568">MVFNEVIAGFHVLFNVIGLPGNLLVMVTIAFERFCIMRHVLLASLALSDFLCLILVNSFCIFSTAQQNWLYGKTFCRLHPILVRYFYVNTAFHLIAVSYERYNAIVKSPLTYSAAMTRSRVVGIVLIWLLPTVVFISPVFVVKTARNLQRNSLALQMGSIEGSDLNQQQEMLSRHRELKAVVDVAIVIAVFTFCFLPGWALSVSRLYYENVPVAAILTTRCIFAASSVCNPLIYSIRKREFRSGVKMVLRRI</sequence>
<evidence type="ECO:0000256" key="8">
    <source>
        <dbReference type="ARBA" id="ARBA00023224"/>
    </source>
</evidence>
<dbReference type="AlphaFoldDB" id="A0AAU9XCH7"/>
<evidence type="ECO:0000259" key="11">
    <source>
        <dbReference type="PROSITE" id="PS50262"/>
    </source>
</evidence>
<evidence type="ECO:0000256" key="2">
    <source>
        <dbReference type="ARBA" id="ARBA00022475"/>
    </source>
</evidence>
<reference evidence="12 13" key="1">
    <citation type="submission" date="2022-05" db="EMBL/GenBank/DDBJ databases">
        <authorList>
            <consortium name="Genoscope - CEA"/>
            <person name="William W."/>
        </authorList>
    </citation>
    <scope>NUCLEOTIDE SEQUENCE [LARGE SCALE GENOMIC DNA]</scope>
</reference>
<dbReference type="PRINTS" id="PR00237">
    <property type="entry name" value="GPCRRHODOPSN"/>
</dbReference>
<dbReference type="PANTHER" id="PTHR24249">
    <property type="entry name" value="HISTAMINE RECEPTOR-RELATED G-PROTEIN COUPLED RECEPTOR"/>
    <property type="match status" value="1"/>
</dbReference>
<evidence type="ECO:0000313" key="13">
    <source>
        <dbReference type="Proteomes" id="UP001159428"/>
    </source>
</evidence>
<dbReference type="GO" id="GO:0005886">
    <property type="term" value="C:plasma membrane"/>
    <property type="evidence" value="ECO:0007669"/>
    <property type="project" value="UniProtKB-SubCell"/>
</dbReference>
<evidence type="ECO:0000256" key="6">
    <source>
        <dbReference type="ARBA" id="ARBA00023136"/>
    </source>
</evidence>
<keyword evidence="3 9" id="KW-0812">Transmembrane</keyword>
<keyword evidence="8 9" id="KW-0807">Transducer</keyword>
<evidence type="ECO:0000256" key="9">
    <source>
        <dbReference type="RuleBase" id="RU000688"/>
    </source>
</evidence>
<keyword evidence="4 10" id="KW-1133">Transmembrane helix</keyword>
<dbReference type="Proteomes" id="UP001159428">
    <property type="component" value="Unassembled WGS sequence"/>
</dbReference>
<dbReference type="PROSITE" id="PS00237">
    <property type="entry name" value="G_PROTEIN_RECEP_F1_1"/>
    <property type="match status" value="1"/>
</dbReference>
<evidence type="ECO:0000256" key="5">
    <source>
        <dbReference type="ARBA" id="ARBA00023040"/>
    </source>
</evidence>
<feature type="domain" description="G-protein coupled receptors family 1 profile" evidence="11">
    <location>
        <begin position="21"/>
        <end position="252"/>
    </location>
</feature>
<name>A0AAU9XCH7_9CNID</name>
<proteinExistence type="inferred from homology"/>
<dbReference type="InterPro" id="IPR017452">
    <property type="entry name" value="GPCR_Rhodpsn_7TM"/>
</dbReference>